<dbReference type="AlphaFoldDB" id="A0A1I3Y7W9"/>
<dbReference type="GO" id="GO:0016989">
    <property type="term" value="F:sigma factor antagonist activity"/>
    <property type="evidence" value="ECO:0007669"/>
    <property type="project" value="TreeGrafter"/>
</dbReference>
<protein>
    <submittedName>
        <fullName evidence="3">FecR family protein</fullName>
    </submittedName>
</protein>
<accession>A0A1I3Y7W9</accession>
<dbReference type="Pfam" id="PF04773">
    <property type="entry name" value="FecR"/>
    <property type="match status" value="1"/>
</dbReference>
<evidence type="ECO:0000259" key="2">
    <source>
        <dbReference type="Pfam" id="PF04773"/>
    </source>
</evidence>
<evidence type="ECO:0000313" key="3">
    <source>
        <dbReference type="EMBL" id="SFK27964.1"/>
    </source>
</evidence>
<feature type="transmembrane region" description="Helical" evidence="1">
    <location>
        <begin position="22"/>
        <end position="42"/>
    </location>
</feature>
<reference evidence="4" key="1">
    <citation type="submission" date="2016-10" db="EMBL/GenBank/DDBJ databases">
        <authorList>
            <person name="Varghese N."/>
            <person name="Submissions S."/>
        </authorList>
    </citation>
    <scope>NUCLEOTIDE SEQUENCE [LARGE SCALE GENOMIC DNA]</scope>
    <source>
        <strain evidence="4">Nm69</strain>
    </source>
</reference>
<dbReference type="PANTHER" id="PTHR30273">
    <property type="entry name" value="PERIPLASMIC SIGNAL SENSOR AND SIGMA FACTOR ACTIVATOR FECR-RELATED"/>
    <property type="match status" value="1"/>
</dbReference>
<dbReference type="PANTHER" id="PTHR30273:SF2">
    <property type="entry name" value="PROTEIN FECR"/>
    <property type="match status" value="1"/>
</dbReference>
<dbReference type="STRING" id="52441.SAMN05216302_100373"/>
<evidence type="ECO:0000256" key="1">
    <source>
        <dbReference type="SAM" id="Phobius"/>
    </source>
</evidence>
<organism evidence="3 4">
    <name type="scientific">Nitrosomonas aestuarii</name>
    <dbReference type="NCBI Taxonomy" id="52441"/>
    <lineage>
        <taxon>Bacteria</taxon>
        <taxon>Pseudomonadati</taxon>
        <taxon>Pseudomonadota</taxon>
        <taxon>Betaproteobacteria</taxon>
        <taxon>Nitrosomonadales</taxon>
        <taxon>Nitrosomonadaceae</taxon>
        <taxon>Nitrosomonas</taxon>
    </lineage>
</organism>
<dbReference type="Gene3D" id="2.60.120.1440">
    <property type="match status" value="1"/>
</dbReference>
<dbReference type="InterPro" id="IPR012373">
    <property type="entry name" value="Ferrdict_sens_TM"/>
</dbReference>
<name>A0A1I3Y7W9_9PROT</name>
<keyword evidence="1" id="KW-0472">Membrane</keyword>
<dbReference type="RefSeq" id="WP_090697024.1">
    <property type="nucleotide sequence ID" value="NZ_FOSP01000003.1"/>
</dbReference>
<keyword evidence="1" id="KW-0812">Transmembrane</keyword>
<feature type="domain" description="FecR protein" evidence="2">
    <location>
        <begin position="51"/>
        <end position="142"/>
    </location>
</feature>
<sequence length="186" mass="21147">MSAPKPSDPSSKKPFVFSWRRLFIHLALFSVCAFLGLMSWHISKPQSIRLHETKPGEYLNIKVTPDIYISLDSSSSFAITDNEPLRIELFRGNTYFDIKRNPADHLTIKVGDTLIEDIGTRFSVRMQKNGNHILSVAQGQVKVHVVSGVYLISALEQADFDGYKVSKHRMISEREVAPWHSHRITP</sequence>
<dbReference type="EMBL" id="FOSP01000003">
    <property type="protein sequence ID" value="SFK27964.1"/>
    <property type="molecule type" value="Genomic_DNA"/>
</dbReference>
<gene>
    <name evidence="3" type="ORF">SAMN05216302_100373</name>
</gene>
<evidence type="ECO:0000313" key="4">
    <source>
        <dbReference type="Proteomes" id="UP000199533"/>
    </source>
</evidence>
<keyword evidence="1" id="KW-1133">Transmembrane helix</keyword>
<dbReference type="InterPro" id="IPR006860">
    <property type="entry name" value="FecR"/>
</dbReference>
<dbReference type="Proteomes" id="UP000199533">
    <property type="component" value="Unassembled WGS sequence"/>
</dbReference>
<proteinExistence type="predicted"/>
<dbReference type="OrthoDB" id="8545699at2"/>
<keyword evidence="4" id="KW-1185">Reference proteome</keyword>